<gene>
    <name evidence="11" type="ORF">scyTo_0007513</name>
</gene>
<dbReference type="GO" id="GO:0016925">
    <property type="term" value="P:protein sumoylation"/>
    <property type="evidence" value="ECO:0007669"/>
    <property type="project" value="TreeGrafter"/>
</dbReference>
<evidence type="ECO:0000313" key="11">
    <source>
        <dbReference type="EMBL" id="GCB64271.1"/>
    </source>
</evidence>
<dbReference type="PROSITE" id="PS00536">
    <property type="entry name" value="UBIQUITIN_ACTIVAT_1"/>
    <property type="match status" value="1"/>
</dbReference>
<dbReference type="GO" id="GO:0019948">
    <property type="term" value="F:SUMO activating enzyme activity"/>
    <property type="evidence" value="ECO:0007669"/>
    <property type="project" value="TreeGrafter"/>
</dbReference>
<evidence type="ECO:0000256" key="6">
    <source>
        <dbReference type="ARBA" id="ARBA00026003"/>
    </source>
</evidence>
<dbReference type="FunFam" id="2.40.30.180:FF:000001">
    <property type="entry name" value="ubiquitin-like modifier-activating enzyme 1"/>
    <property type="match status" value="1"/>
</dbReference>
<keyword evidence="12" id="KW-1185">Reference proteome</keyword>
<evidence type="ECO:0000256" key="4">
    <source>
        <dbReference type="ARBA" id="ARBA00022598"/>
    </source>
</evidence>
<dbReference type="InterPro" id="IPR035985">
    <property type="entry name" value="Ubiquitin-activating_enz"/>
</dbReference>
<accession>A0A401NTQ3</accession>
<evidence type="ECO:0000256" key="5">
    <source>
        <dbReference type="ARBA" id="ARBA00022786"/>
    </source>
</evidence>
<dbReference type="InterPro" id="IPR042449">
    <property type="entry name" value="Ub-E1_IAD_1"/>
</dbReference>
<dbReference type="Gene3D" id="2.40.30.180">
    <property type="entry name" value="Ubiquitin-activating enzyme E1, FCCH domain"/>
    <property type="match status" value="1"/>
</dbReference>
<dbReference type="Pfam" id="PF16190">
    <property type="entry name" value="E1_FCCH"/>
    <property type="match status" value="1"/>
</dbReference>
<comment type="similarity">
    <text evidence="3">Belongs to the ubiquitin-activating E1 family.</text>
</comment>
<comment type="pathway">
    <text evidence="2">Protein modification; protein ubiquitination.</text>
</comment>
<dbReference type="CDD" id="cd01491">
    <property type="entry name" value="Ube1_repeat1"/>
    <property type="match status" value="1"/>
</dbReference>
<evidence type="ECO:0000313" key="12">
    <source>
        <dbReference type="Proteomes" id="UP000288216"/>
    </source>
</evidence>
<protein>
    <recommendedName>
        <fullName evidence="8">SUMO-activating enzyme subunit 1</fullName>
    </recommendedName>
    <alternativeName>
        <fullName evidence="7">Ubiquitin-activating enzyme E1</fullName>
    </alternativeName>
</protein>
<evidence type="ECO:0000256" key="2">
    <source>
        <dbReference type="ARBA" id="ARBA00004906"/>
    </source>
</evidence>
<feature type="domain" description="Ubiquitin-activating enzyme E1 FCCH" evidence="9">
    <location>
        <begin position="188"/>
        <end position="256"/>
    </location>
</feature>
<dbReference type="InterPro" id="IPR018074">
    <property type="entry name" value="UBQ-activ_enz_E1_CS"/>
</dbReference>
<comment type="pathway">
    <text evidence="1">Protein modification; protein sumoylation.</text>
</comment>
<dbReference type="InterPro" id="IPR045886">
    <property type="entry name" value="ThiF/MoeB/HesA"/>
</dbReference>
<proteinExistence type="inferred from homology"/>
<dbReference type="Proteomes" id="UP000288216">
    <property type="component" value="Unassembled WGS sequence"/>
</dbReference>
<dbReference type="STRING" id="75743.A0A401NTQ3"/>
<dbReference type="InterPro" id="IPR032418">
    <property type="entry name" value="E1_FCCH"/>
</dbReference>
<sequence length="423" mass="47555">MATNENSTEIDEGLYSRQLYVLGHEAMKKMKNSNVLISGMKGLGVEIAKNIILGGVKSVTVHDEGNTEWNDLSSQFYLTEGDIGRNRAEISEGRLAELNNHVPVSSHTRRLTEDFLYQFQVVVLTSSSLEEQLWVGDSCHRSNIKFIVADTKGLFGQVFCDFGKRFVVTDPNSEELQHATVMWITKNNPGLVTCLDERRHGFQTGDYVTFSEIQGMTELNNCKPIEVQVNDPYSFLICDTSNFSDYKKGGIATEVKMPQELTFKPLREALKEPTYQISDFGKVNRHKTLHIAFQALHQFVKEYGCLPKPWGTDDAERLVAAANKLSKEDPSILNEEPLNEGLVRKLANVATGNLSPINAFIGGITAQEVMKACSGKFVPLNQWMYFDALECLPEESEDFLSTEESCQPNIQYEDRPYDTTGLY</sequence>
<dbReference type="PRINTS" id="PR01849">
    <property type="entry name" value="UBIQUITINACT"/>
</dbReference>
<evidence type="ECO:0000256" key="7">
    <source>
        <dbReference type="ARBA" id="ARBA00030371"/>
    </source>
</evidence>
<dbReference type="InterPro" id="IPR032420">
    <property type="entry name" value="E1_4HB"/>
</dbReference>
<dbReference type="OMA" id="KHRICAT"/>
<evidence type="ECO:0000256" key="8">
    <source>
        <dbReference type="ARBA" id="ARBA00044187"/>
    </source>
</evidence>
<name>A0A401NTQ3_SCYTO</name>
<comment type="caution">
    <text evidence="11">The sequence shown here is derived from an EMBL/GenBank/DDBJ whole genome shotgun (WGS) entry which is preliminary data.</text>
</comment>
<evidence type="ECO:0000256" key="3">
    <source>
        <dbReference type="ARBA" id="ARBA00005673"/>
    </source>
</evidence>
<dbReference type="EMBL" id="BFAA01002738">
    <property type="protein sequence ID" value="GCB64271.1"/>
    <property type="molecule type" value="Genomic_DNA"/>
</dbReference>
<dbReference type="FunFam" id="3.50.50.80:FF:000001">
    <property type="entry name" value="ubiquitin-like modifier-activating enzyme 1"/>
    <property type="match status" value="1"/>
</dbReference>
<keyword evidence="4" id="KW-0436">Ligase</keyword>
<feature type="domain" description="Ubiquitin-activating enzyme E1 four-helix bundle" evidence="10">
    <location>
        <begin position="257"/>
        <end position="325"/>
    </location>
</feature>
<keyword evidence="5" id="KW-0833">Ubl conjugation pathway</keyword>
<dbReference type="PANTHER" id="PTHR10953">
    <property type="entry name" value="UBIQUITIN-ACTIVATING ENZYME E1"/>
    <property type="match status" value="1"/>
</dbReference>
<dbReference type="InterPro" id="IPR000011">
    <property type="entry name" value="UBQ/SUMO-activ_enz_E1-like"/>
</dbReference>
<organism evidence="11 12">
    <name type="scientific">Scyliorhinus torazame</name>
    <name type="common">Cloudy catshark</name>
    <name type="synonym">Catulus torazame</name>
    <dbReference type="NCBI Taxonomy" id="75743"/>
    <lineage>
        <taxon>Eukaryota</taxon>
        <taxon>Metazoa</taxon>
        <taxon>Chordata</taxon>
        <taxon>Craniata</taxon>
        <taxon>Vertebrata</taxon>
        <taxon>Chondrichthyes</taxon>
        <taxon>Elasmobranchii</taxon>
        <taxon>Galeomorphii</taxon>
        <taxon>Galeoidea</taxon>
        <taxon>Carcharhiniformes</taxon>
        <taxon>Scyliorhinidae</taxon>
        <taxon>Scyliorhinus</taxon>
    </lineage>
</organism>
<dbReference type="Pfam" id="PF16191">
    <property type="entry name" value="E1_4HB"/>
    <property type="match status" value="1"/>
</dbReference>
<dbReference type="PANTHER" id="PTHR10953:SF162">
    <property type="entry name" value="SUMO-ACTIVATING ENZYME SUBUNIT 1"/>
    <property type="match status" value="1"/>
</dbReference>
<dbReference type="SUPFAM" id="SSF69572">
    <property type="entry name" value="Activating enzymes of the ubiquitin-like proteins"/>
    <property type="match status" value="1"/>
</dbReference>
<evidence type="ECO:0000259" key="9">
    <source>
        <dbReference type="Pfam" id="PF16190"/>
    </source>
</evidence>
<dbReference type="InterPro" id="IPR042302">
    <property type="entry name" value="E1_FCCH_sf"/>
</dbReference>
<dbReference type="OrthoDB" id="10252231at2759"/>
<comment type="subunit">
    <text evidence="6">Heterodimer of SAE1 and UBA2/SAE2. The heterodimer corresponds to the two domains that are encoded on a single polypeptide chain in ubiquitin-activating enzyme E1. Interacts with UBE2I.</text>
</comment>
<dbReference type="GO" id="GO:0031510">
    <property type="term" value="C:SUMO activating enzyme complex"/>
    <property type="evidence" value="ECO:0007669"/>
    <property type="project" value="TreeGrafter"/>
</dbReference>
<evidence type="ECO:0000256" key="1">
    <source>
        <dbReference type="ARBA" id="ARBA00004718"/>
    </source>
</evidence>
<reference evidence="11 12" key="1">
    <citation type="journal article" date="2018" name="Nat. Ecol. Evol.">
        <title>Shark genomes provide insights into elasmobranch evolution and the origin of vertebrates.</title>
        <authorList>
            <person name="Hara Y"/>
            <person name="Yamaguchi K"/>
            <person name="Onimaru K"/>
            <person name="Kadota M"/>
            <person name="Koyanagi M"/>
            <person name="Keeley SD"/>
            <person name="Tatsumi K"/>
            <person name="Tanaka K"/>
            <person name="Motone F"/>
            <person name="Kageyama Y"/>
            <person name="Nozu R"/>
            <person name="Adachi N"/>
            <person name="Nishimura O"/>
            <person name="Nakagawa R"/>
            <person name="Tanegashima C"/>
            <person name="Kiyatake I"/>
            <person name="Matsumoto R"/>
            <person name="Murakumo K"/>
            <person name="Nishida K"/>
            <person name="Terakita A"/>
            <person name="Kuratani S"/>
            <person name="Sato K"/>
            <person name="Hyodo S Kuraku.S."/>
        </authorList>
    </citation>
    <scope>NUCLEOTIDE SEQUENCE [LARGE SCALE GENOMIC DNA]</scope>
</reference>
<evidence type="ECO:0000259" key="10">
    <source>
        <dbReference type="Pfam" id="PF16191"/>
    </source>
</evidence>
<dbReference type="Gene3D" id="3.40.50.12550">
    <property type="entry name" value="Ubiquitin-activating enzyme E1, inactive adenylation domain, subdomain 2"/>
    <property type="match status" value="1"/>
</dbReference>
<dbReference type="AlphaFoldDB" id="A0A401NTQ3"/>
<dbReference type="Gene3D" id="3.50.50.80">
    <property type="entry name" value="Ubiquitin-activating enzyme E1, inactive adenylation domain, subdomain 1"/>
    <property type="match status" value="1"/>
</dbReference>
<dbReference type="GO" id="GO:0005737">
    <property type="term" value="C:cytoplasm"/>
    <property type="evidence" value="ECO:0007669"/>
    <property type="project" value="TreeGrafter"/>
</dbReference>
<dbReference type="GO" id="GO:0004839">
    <property type="term" value="F:ubiquitin activating enzyme activity"/>
    <property type="evidence" value="ECO:0007669"/>
    <property type="project" value="UniProtKB-EC"/>
</dbReference>